<proteinExistence type="predicted"/>
<dbReference type="CDD" id="cd11288">
    <property type="entry name" value="gelsolin_S5_like"/>
    <property type="match status" value="1"/>
</dbReference>
<evidence type="ECO:0000259" key="3">
    <source>
        <dbReference type="Pfam" id="PF00626"/>
    </source>
</evidence>
<dbReference type="EMBL" id="OIVN01000726">
    <property type="protein sequence ID" value="SPC84685.1"/>
    <property type="molecule type" value="Genomic_DNA"/>
</dbReference>
<dbReference type="InterPro" id="IPR029006">
    <property type="entry name" value="ADF-H/Gelsolin-like_dom_sf"/>
</dbReference>
<evidence type="ECO:0000313" key="4">
    <source>
        <dbReference type="EMBL" id="SPC84685.1"/>
    </source>
</evidence>
<dbReference type="InterPro" id="IPR007123">
    <property type="entry name" value="Gelsolin-like_dom"/>
</dbReference>
<dbReference type="PANTHER" id="PTHR11977">
    <property type="entry name" value="VILLIN"/>
    <property type="match status" value="1"/>
</dbReference>
<reference evidence="4" key="1">
    <citation type="submission" date="2018-02" db="EMBL/GenBank/DDBJ databases">
        <authorList>
            <person name="Cohen D.B."/>
            <person name="Kent A.D."/>
        </authorList>
    </citation>
    <scope>NUCLEOTIDE SEQUENCE</scope>
</reference>
<feature type="domain" description="Gelsolin-like" evidence="3">
    <location>
        <begin position="427"/>
        <end position="477"/>
    </location>
</feature>
<name>A0A2N9FC53_FAGSY</name>
<dbReference type="PRINTS" id="PR00597">
    <property type="entry name" value="GELSOLIN"/>
</dbReference>
<sequence>MTQTPFSLLLLRRLSLSPPKTPNPLSLSLSLNPSSSSSSSSDPPPKPSSLSARLSFVFDQIDSIEKQQQTLLSQKDQTLQRIRAWRQSKNPKIEPPQSQSHSQLGFGVRRNDNDGNADLGLEVVNEKKKEGMVVEVVHPWPEWIELMERLVGQNYFDHRRKDEDRMVKELGFDASEAVGVEDDNVGINFKDFKAVHTACVNFRKDRFDIMSLEECSIVKKWIWYGVQNLSHHGAFQPWLDSSSLKMVPQKQYKKGFQAMSSFGSATPRNEERRGKVAALLKQQGVGVKDMTKSVPVNKEVPPLFDRGGEMKVWRIDGSAQTLLPKEDFGKSYSGDCYIVRYTYPAGDREKGYFECCWFGKDSIEGRIFQGEEPPQFVKLFQPMVVLKGGLSSGYKKFITDKGLTDELTSYKADSVALIQISGTSIHNNKAVQVDAAARSLNSMDCFFLQSGSSIFTWHGKQCTFEQQHLAAKVAEFLKPGVALQVMLMKDI</sequence>
<feature type="region of interest" description="Disordered" evidence="2">
    <location>
        <begin position="19"/>
        <end position="51"/>
    </location>
</feature>
<protein>
    <recommendedName>
        <fullName evidence="3">Gelsolin-like domain-containing protein</fullName>
    </recommendedName>
</protein>
<dbReference type="GO" id="GO:0051015">
    <property type="term" value="F:actin filament binding"/>
    <property type="evidence" value="ECO:0007669"/>
    <property type="project" value="InterPro"/>
</dbReference>
<dbReference type="GO" id="GO:0051014">
    <property type="term" value="P:actin filament severing"/>
    <property type="evidence" value="ECO:0007669"/>
    <property type="project" value="TreeGrafter"/>
</dbReference>
<dbReference type="PANTHER" id="PTHR11977:SF51">
    <property type="entry name" value="PROTEIN FLIGHTLESS-1 HOMOLOG"/>
    <property type="match status" value="1"/>
</dbReference>
<dbReference type="SMART" id="SM00262">
    <property type="entry name" value="GEL"/>
    <property type="match status" value="2"/>
</dbReference>
<gene>
    <name evidence="4" type="ORF">FSB_LOCUS12567</name>
</gene>
<feature type="compositionally biased region" description="Low complexity" evidence="2">
    <location>
        <begin position="19"/>
        <end position="41"/>
    </location>
</feature>
<keyword evidence="1" id="KW-0677">Repeat</keyword>
<accession>A0A2N9FC53</accession>
<dbReference type="InterPro" id="IPR007122">
    <property type="entry name" value="Villin/Gelsolin"/>
</dbReference>
<feature type="region of interest" description="Disordered" evidence="2">
    <location>
        <begin position="87"/>
        <end position="111"/>
    </location>
</feature>
<dbReference type="AlphaFoldDB" id="A0A2N9FC53"/>
<dbReference type="SUPFAM" id="SSF55753">
    <property type="entry name" value="Actin depolymerizing proteins"/>
    <property type="match status" value="2"/>
</dbReference>
<evidence type="ECO:0000256" key="1">
    <source>
        <dbReference type="ARBA" id="ARBA00022737"/>
    </source>
</evidence>
<dbReference type="Gene3D" id="3.40.20.10">
    <property type="entry name" value="Severin"/>
    <property type="match status" value="2"/>
</dbReference>
<dbReference type="Pfam" id="PF00626">
    <property type="entry name" value="Gelsolin"/>
    <property type="match status" value="1"/>
</dbReference>
<organism evidence="4">
    <name type="scientific">Fagus sylvatica</name>
    <name type="common">Beechnut</name>
    <dbReference type="NCBI Taxonomy" id="28930"/>
    <lineage>
        <taxon>Eukaryota</taxon>
        <taxon>Viridiplantae</taxon>
        <taxon>Streptophyta</taxon>
        <taxon>Embryophyta</taxon>
        <taxon>Tracheophyta</taxon>
        <taxon>Spermatophyta</taxon>
        <taxon>Magnoliopsida</taxon>
        <taxon>eudicotyledons</taxon>
        <taxon>Gunneridae</taxon>
        <taxon>Pentapetalae</taxon>
        <taxon>rosids</taxon>
        <taxon>fabids</taxon>
        <taxon>Fagales</taxon>
        <taxon>Fagaceae</taxon>
        <taxon>Fagus</taxon>
    </lineage>
</organism>
<evidence type="ECO:0000256" key="2">
    <source>
        <dbReference type="SAM" id="MobiDB-lite"/>
    </source>
</evidence>